<reference evidence="3 4" key="1">
    <citation type="submission" date="2018-08" db="EMBL/GenBank/DDBJ databases">
        <title>Recombination of ecologically and evolutionarily significant loci maintains genetic cohesion in the Pseudomonas syringae species complex.</title>
        <authorList>
            <person name="Dillon M."/>
            <person name="Thakur S."/>
            <person name="Almeida R.N.D."/>
            <person name="Weir B.S."/>
            <person name="Guttman D.S."/>
        </authorList>
    </citation>
    <scope>NUCLEOTIDE SEQUENCE [LARGE SCALE GENOMIC DNA]</scope>
    <source>
        <strain evidence="3 4">ICMP 3706</strain>
    </source>
</reference>
<dbReference type="Proteomes" id="UP000281604">
    <property type="component" value="Unassembled WGS sequence"/>
</dbReference>
<protein>
    <recommendedName>
        <fullName evidence="2">YCII-related domain-containing protein</fullName>
    </recommendedName>
</protein>
<dbReference type="InterPro" id="IPR011008">
    <property type="entry name" value="Dimeric_a/b-barrel"/>
</dbReference>
<name>A0A3M4B8B9_9PSED</name>
<comment type="caution">
    <text evidence="3">The sequence shown here is derived from an EMBL/GenBank/DDBJ whole genome shotgun (WGS) entry which is preliminary data.</text>
</comment>
<proteinExistence type="inferred from homology"/>
<dbReference type="GeneID" id="69859654"/>
<evidence type="ECO:0000259" key="2">
    <source>
        <dbReference type="Pfam" id="PF03795"/>
    </source>
</evidence>
<feature type="domain" description="YCII-related" evidence="2">
    <location>
        <begin position="31"/>
        <end position="106"/>
    </location>
</feature>
<evidence type="ECO:0000313" key="3">
    <source>
        <dbReference type="EMBL" id="RMP15381.1"/>
    </source>
</evidence>
<comment type="similarity">
    <text evidence="1">Belongs to the YciI family.</text>
</comment>
<dbReference type="Pfam" id="PF03795">
    <property type="entry name" value="YCII"/>
    <property type="match status" value="1"/>
</dbReference>
<dbReference type="RefSeq" id="WP_230016220.1">
    <property type="nucleotide sequence ID" value="NZ_RBQE01000007.1"/>
</dbReference>
<dbReference type="AlphaFoldDB" id="A0A3M4B8B9"/>
<accession>A0A3M4B8B9</accession>
<organism evidence="3 4">
    <name type="scientific">Pseudomonas syringae pv. persicae</name>
    <dbReference type="NCBI Taxonomy" id="237306"/>
    <lineage>
        <taxon>Bacteria</taxon>
        <taxon>Pseudomonadati</taxon>
        <taxon>Pseudomonadota</taxon>
        <taxon>Gammaproteobacteria</taxon>
        <taxon>Pseudomonadales</taxon>
        <taxon>Pseudomonadaceae</taxon>
        <taxon>Pseudomonas</taxon>
    </lineage>
</organism>
<evidence type="ECO:0000313" key="4">
    <source>
        <dbReference type="Proteomes" id="UP000281604"/>
    </source>
</evidence>
<sequence length="121" mass="13586">MFGNGQVISHVSSMGFKMKYYFCKFVPPRADFLSTLSPEEKSLMQLHGDYLNALLEKGVIVAHGPVLEPPIGYGMSLFQIGEDVEIASFTSEDPIVKNGVGHYEHYAMPHLKYRDQEKTSD</sequence>
<dbReference type="InterPro" id="IPR005545">
    <property type="entry name" value="YCII"/>
</dbReference>
<dbReference type="EMBL" id="RBQE01000007">
    <property type="protein sequence ID" value="RMP15381.1"/>
    <property type="molecule type" value="Genomic_DNA"/>
</dbReference>
<gene>
    <name evidence="3" type="ORF">ALQ30_02669</name>
</gene>
<evidence type="ECO:0000256" key="1">
    <source>
        <dbReference type="ARBA" id="ARBA00007689"/>
    </source>
</evidence>
<dbReference type="SUPFAM" id="SSF54909">
    <property type="entry name" value="Dimeric alpha+beta barrel"/>
    <property type="match status" value="1"/>
</dbReference>